<dbReference type="Gene3D" id="3.30.160.250">
    <property type="match status" value="1"/>
</dbReference>
<protein>
    <submittedName>
        <fullName evidence="2">Antitoxin HicB</fullName>
    </submittedName>
</protein>
<feature type="domain" description="HicB-like antitoxin of toxin-antitoxin system" evidence="1">
    <location>
        <begin position="5"/>
        <end position="107"/>
    </location>
</feature>
<dbReference type="SUPFAM" id="SSF143100">
    <property type="entry name" value="TTHA1013/TTHA0281-like"/>
    <property type="match status" value="1"/>
</dbReference>
<gene>
    <name evidence="2" type="ORF">HARRISON_80</name>
</gene>
<dbReference type="EMBL" id="KT361651">
    <property type="protein sequence ID" value="ALA12479.1"/>
    <property type="molecule type" value="Genomic_DNA"/>
</dbReference>
<dbReference type="RefSeq" id="YP_009193893.1">
    <property type="nucleotide sequence ID" value="NC_028746.1"/>
</dbReference>
<dbReference type="PANTHER" id="PTHR34504">
    <property type="entry name" value="ANTITOXIN HICB"/>
    <property type="match status" value="1"/>
</dbReference>
<dbReference type="Pfam" id="PF15919">
    <property type="entry name" value="HicB_lk_antitox"/>
    <property type="match status" value="1"/>
</dbReference>
<name>A0A0K2CY41_9CAUD</name>
<dbReference type="PANTHER" id="PTHR34504:SF4">
    <property type="entry name" value="ANTITOXIN HICB"/>
    <property type="match status" value="1"/>
</dbReference>
<evidence type="ECO:0000313" key="2">
    <source>
        <dbReference type="EMBL" id="ALA12479.1"/>
    </source>
</evidence>
<dbReference type="InterPro" id="IPR051404">
    <property type="entry name" value="TA_system_antitoxin"/>
</dbReference>
<keyword evidence="3" id="KW-1185">Reference proteome</keyword>
<dbReference type="InterPro" id="IPR031807">
    <property type="entry name" value="HicB-like"/>
</dbReference>
<sequence>MKYIYPAVFSPGEPDEGGFTVTFPDLPGCISEGDDLEEALRMAKDALGGHLYLMEEDGDEIPRPSQPDSIQLETGEFVSLIQANTNFVRERIRNKAVNKTLTIPKWLNDAATEEGINFSQTLQDALKQKLDIKVNDFS</sequence>
<reference evidence="2 3" key="1">
    <citation type="journal article" date="2015" name="Genome Announc.">
        <title>Complete Genome Sequences of Nine Phages Capable of Infecting Paenibacillus larvae, the Causative Agent of American Foulbrood Disease in Honeybees.</title>
        <authorList>
            <person name="Tsourkas P.K."/>
            <person name="Yost D.G."/>
            <person name="Krohn A."/>
            <person name="LeBlanc L."/>
            <person name="Zhang A."/>
            <person name="Stamereilers C."/>
            <person name="Amy P.S."/>
        </authorList>
    </citation>
    <scope>NUCLEOTIDE SEQUENCE [LARGE SCALE GENOMIC DNA]</scope>
</reference>
<accession>A0A0K2CY41</accession>
<dbReference type="InterPro" id="IPR035069">
    <property type="entry name" value="TTHA1013/TTHA0281-like"/>
</dbReference>
<organism evidence="2 3">
    <name type="scientific">Paenibacillus phage Harrison</name>
    <dbReference type="NCBI Taxonomy" id="1636257"/>
    <lineage>
        <taxon>Viruses</taxon>
        <taxon>Duplodnaviria</taxon>
        <taxon>Heunggongvirae</taxon>
        <taxon>Uroviricota</taxon>
        <taxon>Caudoviricetes</taxon>
        <taxon>Gochnauervirinae</taxon>
        <taxon>Harrisonvirus</taxon>
        <taxon>Harrisonvirus harrison</taxon>
    </lineage>
</organism>
<evidence type="ECO:0000313" key="3">
    <source>
        <dbReference type="Proteomes" id="UP000204186"/>
    </source>
</evidence>
<dbReference type="Proteomes" id="UP000204186">
    <property type="component" value="Segment"/>
</dbReference>
<dbReference type="OrthoDB" id="12376at10239"/>
<dbReference type="KEGG" id="vg:26613544"/>
<evidence type="ECO:0000259" key="1">
    <source>
        <dbReference type="Pfam" id="PF15919"/>
    </source>
</evidence>
<dbReference type="GeneID" id="26613544"/>
<proteinExistence type="predicted"/>